<proteinExistence type="predicted"/>
<dbReference type="Pfam" id="PF07589">
    <property type="entry name" value="PEP-CTERM"/>
    <property type="match status" value="1"/>
</dbReference>
<dbReference type="RefSeq" id="WP_200389921.1">
    <property type="nucleotide sequence ID" value="NZ_JAENIO010000001.1"/>
</dbReference>
<reference evidence="3" key="1">
    <citation type="submission" date="2021-01" db="EMBL/GenBank/DDBJ databases">
        <title>Modified the classification status of verrucomicrobia.</title>
        <authorList>
            <person name="Feng X."/>
        </authorList>
    </citation>
    <scope>NUCLEOTIDE SEQUENCE</scope>
    <source>
        <strain evidence="3">KCTC 12986</strain>
    </source>
</reference>
<comment type="caution">
    <text evidence="3">The sequence shown here is derived from an EMBL/GenBank/DDBJ whole genome shotgun (WGS) entry which is preliminary data.</text>
</comment>
<name>A0A934VKV6_9BACT</name>
<feature type="domain" description="Ice-binding protein C-terminal" evidence="2">
    <location>
        <begin position="219"/>
        <end position="241"/>
    </location>
</feature>
<feature type="signal peptide" evidence="1">
    <location>
        <begin position="1"/>
        <end position="21"/>
    </location>
</feature>
<evidence type="ECO:0000259" key="2">
    <source>
        <dbReference type="Pfam" id="PF07589"/>
    </source>
</evidence>
<keyword evidence="4" id="KW-1185">Reference proteome</keyword>
<dbReference type="InterPro" id="IPR023227">
    <property type="entry name" value="SAM_OH_AdoTrfase_C_sf"/>
</dbReference>
<accession>A0A934VKV6</accession>
<dbReference type="SUPFAM" id="SSF101852">
    <property type="entry name" value="Bacterial fluorinating enzyme, C-terminal domain"/>
    <property type="match status" value="1"/>
</dbReference>
<sequence length="242" mass="26129">MKNMTAPIIMACLCGLSPLSAQFSTATYSDSYDSRGINRSGQFQVPGFDPSLGVLQNVGISYVATTGYELTFIWRTADYNGTDSVATSDVSLRQGLVTPGLNPADFGGNGVNSTTTYDSDFWTNDNFVEFQSGNLISDILGPIDENETRVTPRTVLVSVDEDYSFSDPETLDFFTQSGDLTLYDHSSGFFGISIQQGNAATGWVLDSLGSLSVTYNYLAVPEPSSLLLTGLGLAGLFFRRRN</sequence>
<keyword evidence="1" id="KW-0732">Signal</keyword>
<feature type="chain" id="PRO_5037228487" evidence="1">
    <location>
        <begin position="22"/>
        <end position="242"/>
    </location>
</feature>
<evidence type="ECO:0000313" key="4">
    <source>
        <dbReference type="Proteomes" id="UP000604083"/>
    </source>
</evidence>
<evidence type="ECO:0000313" key="3">
    <source>
        <dbReference type="EMBL" id="MBK1832486.1"/>
    </source>
</evidence>
<protein>
    <submittedName>
        <fullName evidence="3">PEP-CTERM sorting domain-containing protein</fullName>
    </submittedName>
</protein>
<organism evidence="3 4">
    <name type="scientific">Roseibacillus ishigakijimensis</name>
    <dbReference type="NCBI Taxonomy" id="454146"/>
    <lineage>
        <taxon>Bacteria</taxon>
        <taxon>Pseudomonadati</taxon>
        <taxon>Verrucomicrobiota</taxon>
        <taxon>Verrucomicrobiia</taxon>
        <taxon>Verrucomicrobiales</taxon>
        <taxon>Verrucomicrobiaceae</taxon>
        <taxon>Roseibacillus</taxon>
    </lineage>
</organism>
<gene>
    <name evidence="3" type="ORF">JIN78_00315</name>
</gene>
<dbReference type="NCBIfam" id="TIGR02595">
    <property type="entry name" value="PEP_CTERM"/>
    <property type="match status" value="1"/>
</dbReference>
<evidence type="ECO:0000256" key="1">
    <source>
        <dbReference type="SAM" id="SignalP"/>
    </source>
</evidence>
<dbReference type="InterPro" id="IPR013424">
    <property type="entry name" value="Ice-binding_C"/>
</dbReference>
<dbReference type="Proteomes" id="UP000604083">
    <property type="component" value="Unassembled WGS sequence"/>
</dbReference>
<dbReference type="EMBL" id="JAENIO010000001">
    <property type="protein sequence ID" value="MBK1832486.1"/>
    <property type="molecule type" value="Genomic_DNA"/>
</dbReference>
<dbReference type="AlphaFoldDB" id="A0A934VKV6"/>